<dbReference type="Proteomes" id="UP001487740">
    <property type="component" value="Unassembled WGS sequence"/>
</dbReference>
<feature type="region of interest" description="Disordered" evidence="1">
    <location>
        <begin position="1"/>
        <end position="56"/>
    </location>
</feature>
<evidence type="ECO:0000256" key="1">
    <source>
        <dbReference type="SAM" id="MobiDB-lite"/>
    </source>
</evidence>
<reference evidence="2 3" key="1">
    <citation type="submission" date="2023-03" db="EMBL/GenBank/DDBJ databases">
        <title>High-quality genome of Scylla paramamosain provides insights in environmental adaptation.</title>
        <authorList>
            <person name="Zhang L."/>
        </authorList>
    </citation>
    <scope>NUCLEOTIDE SEQUENCE [LARGE SCALE GENOMIC DNA]</scope>
    <source>
        <strain evidence="2">LZ_2023a</strain>
        <tissue evidence="2">Muscle</tissue>
    </source>
</reference>
<feature type="compositionally biased region" description="Polar residues" evidence="1">
    <location>
        <begin position="9"/>
        <end position="26"/>
    </location>
</feature>
<protein>
    <submittedName>
        <fullName evidence="2">Uncharacterized protein</fullName>
    </submittedName>
</protein>
<organism evidence="2 3">
    <name type="scientific">Scylla paramamosain</name>
    <name type="common">Mud crab</name>
    <dbReference type="NCBI Taxonomy" id="85552"/>
    <lineage>
        <taxon>Eukaryota</taxon>
        <taxon>Metazoa</taxon>
        <taxon>Ecdysozoa</taxon>
        <taxon>Arthropoda</taxon>
        <taxon>Crustacea</taxon>
        <taxon>Multicrustacea</taxon>
        <taxon>Malacostraca</taxon>
        <taxon>Eumalacostraca</taxon>
        <taxon>Eucarida</taxon>
        <taxon>Decapoda</taxon>
        <taxon>Pleocyemata</taxon>
        <taxon>Brachyura</taxon>
        <taxon>Eubrachyura</taxon>
        <taxon>Portunoidea</taxon>
        <taxon>Portunidae</taxon>
        <taxon>Portuninae</taxon>
        <taxon>Scylla</taxon>
    </lineage>
</organism>
<evidence type="ECO:0000313" key="2">
    <source>
        <dbReference type="EMBL" id="KAK8391432.1"/>
    </source>
</evidence>
<dbReference type="AlphaFoldDB" id="A0AAW0TXU6"/>
<sequence>MNYERERTSSGSSFSDCDTRLVTRTVSESRGTKEKKKKKEGEQNQEGEGVGANQGLGQWRAVEGSGGEWMREAGNPRRQWIYRGDNEAEDEEETVGRVAEGEEEQEDFWTRLGYLFRVLVVANVAMAGRRWLWR</sequence>
<keyword evidence="3" id="KW-1185">Reference proteome</keyword>
<accession>A0AAW0TXU6</accession>
<name>A0AAW0TXU6_SCYPA</name>
<dbReference type="EMBL" id="JARAKH010000024">
    <property type="protein sequence ID" value="KAK8391432.1"/>
    <property type="molecule type" value="Genomic_DNA"/>
</dbReference>
<proteinExistence type="predicted"/>
<evidence type="ECO:0000313" key="3">
    <source>
        <dbReference type="Proteomes" id="UP001487740"/>
    </source>
</evidence>
<comment type="caution">
    <text evidence="2">The sequence shown here is derived from an EMBL/GenBank/DDBJ whole genome shotgun (WGS) entry which is preliminary data.</text>
</comment>
<feature type="region of interest" description="Disordered" evidence="1">
    <location>
        <begin position="80"/>
        <end position="101"/>
    </location>
</feature>
<gene>
    <name evidence="2" type="ORF">O3P69_017192</name>
</gene>